<accession>A0ABQ8TN41</accession>
<reference evidence="2 3" key="1">
    <citation type="journal article" date="2022" name="Allergy">
        <title>Genome assembly and annotation of Periplaneta americana reveal a comprehensive cockroach allergen profile.</title>
        <authorList>
            <person name="Wang L."/>
            <person name="Xiong Q."/>
            <person name="Saelim N."/>
            <person name="Wang L."/>
            <person name="Nong W."/>
            <person name="Wan A.T."/>
            <person name="Shi M."/>
            <person name="Liu X."/>
            <person name="Cao Q."/>
            <person name="Hui J.H.L."/>
            <person name="Sookrung N."/>
            <person name="Leung T.F."/>
            <person name="Tungtrongchitr A."/>
            <person name="Tsui S.K.W."/>
        </authorList>
    </citation>
    <scope>NUCLEOTIDE SEQUENCE [LARGE SCALE GENOMIC DNA]</scope>
    <source>
        <strain evidence="2">PWHHKU_190912</strain>
    </source>
</reference>
<protein>
    <submittedName>
        <fullName evidence="2">Uncharacterized protein</fullName>
    </submittedName>
</protein>
<evidence type="ECO:0000313" key="2">
    <source>
        <dbReference type="EMBL" id="KAJ4448091.1"/>
    </source>
</evidence>
<dbReference type="InterPro" id="IPR011989">
    <property type="entry name" value="ARM-like"/>
</dbReference>
<proteinExistence type="predicted"/>
<gene>
    <name evidence="2" type="ORF">ANN_10103</name>
</gene>
<keyword evidence="3" id="KW-1185">Reference proteome</keyword>
<evidence type="ECO:0000313" key="3">
    <source>
        <dbReference type="Proteomes" id="UP001148838"/>
    </source>
</evidence>
<feature type="chain" id="PRO_5045042396" evidence="1">
    <location>
        <begin position="27"/>
        <end position="409"/>
    </location>
</feature>
<name>A0ABQ8TN41_PERAM</name>
<dbReference type="SUPFAM" id="SSF48371">
    <property type="entry name" value="ARM repeat"/>
    <property type="match status" value="1"/>
</dbReference>
<dbReference type="InterPro" id="IPR051374">
    <property type="entry name" value="Ataxin-10/CTR86_families"/>
</dbReference>
<organism evidence="2 3">
    <name type="scientific">Periplaneta americana</name>
    <name type="common">American cockroach</name>
    <name type="synonym">Blatta americana</name>
    <dbReference type="NCBI Taxonomy" id="6978"/>
    <lineage>
        <taxon>Eukaryota</taxon>
        <taxon>Metazoa</taxon>
        <taxon>Ecdysozoa</taxon>
        <taxon>Arthropoda</taxon>
        <taxon>Hexapoda</taxon>
        <taxon>Insecta</taxon>
        <taxon>Pterygota</taxon>
        <taxon>Neoptera</taxon>
        <taxon>Polyneoptera</taxon>
        <taxon>Dictyoptera</taxon>
        <taxon>Blattodea</taxon>
        <taxon>Blattoidea</taxon>
        <taxon>Blattidae</taxon>
        <taxon>Blattinae</taxon>
        <taxon>Periplaneta</taxon>
    </lineage>
</organism>
<sequence length="409" mass="45555">MFFFCFRKRVTVEVLGILSQVLQASAVELNFDTAAETVTNLENVSVDAIGNQLPFRPIVFGNCETDAVAAITETFRALRNSCVGEPKNQRAITEETVAVEETCNILNILTSQQSNQNHVTCLRVGTQFLGNLVVNNKETQPIIWNKCSSVLLSLLKHEDEKVANYSSMVIYNILLGCPNISKAVEDYKEMLETLIDHAMKDSEFAMFTIELLLSKEGYLPMMYGKLDNTHQLFLLEALHSIISTDSTTQIPVSSVKFLSEQFKVRSDCILKTCKTDVESLEPAEVSKQLQLLATASACSDYRSELQSDKSLLITCAMLLRSIHSLGKLDENHFSAIQKLASLSISDQNLDILEHPAFGFKSSLVQILGNLCWKHLGNQNEVSCVSSYNSSIENNYVACAIRSTCKRELH</sequence>
<evidence type="ECO:0000256" key="1">
    <source>
        <dbReference type="SAM" id="SignalP"/>
    </source>
</evidence>
<dbReference type="Gene3D" id="1.25.10.10">
    <property type="entry name" value="Leucine-rich Repeat Variant"/>
    <property type="match status" value="1"/>
</dbReference>
<dbReference type="EMBL" id="JAJSOF020000005">
    <property type="protein sequence ID" value="KAJ4448091.1"/>
    <property type="molecule type" value="Genomic_DNA"/>
</dbReference>
<feature type="signal peptide" evidence="1">
    <location>
        <begin position="1"/>
        <end position="26"/>
    </location>
</feature>
<dbReference type="Proteomes" id="UP001148838">
    <property type="component" value="Unassembled WGS sequence"/>
</dbReference>
<dbReference type="PANTHER" id="PTHR13255">
    <property type="entry name" value="ATAXIN-10"/>
    <property type="match status" value="1"/>
</dbReference>
<keyword evidence="1" id="KW-0732">Signal</keyword>
<dbReference type="PANTHER" id="PTHR13255:SF0">
    <property type="entry name" value="ATAXIN-10"/>
    <property type="match status" value="1"/>
</dbReference>
<comment type="caution">
    <text evidence="2">The sequence shown here is derived from an EMBL/GenBank/DDBJ whole genome shotgun (WGS) entry which is preliminary data.</text>
</comment>
<dbReference type="InterPro" id="IPR016024">
    <property type="entry name" value="ARM-type_fold"/>
</dbReference>